<dbReference type="RefSeq" id="WP_386417608.1">
    <property type="nucleotide sequence ID" value="NZ_JBHSZO010000040.1"/>
</dbReference>
<organism evidence="2 3">
    <name type="scientific">Streptomyces polyrhachis</name>
    <dbReference type="NCBI Taxonomy" id="1282885"/>
    <lineage>
        <taxon>Bacteria</taxon>
        <taxon>Bacillati</taxon>
        <taxon>Actinomycetota</taxon>
        <taxon>Actinomycetes</taxon>
        <taxon>Kitasatosporales</taxon>
        <taxon>Streptomycetaceae</taxon>
        <taxon>Streptomyces</taxon>
    </lineage>
</organism>
<dbReference type="Proteomes" id="UP001596413">
    <property type="component" value="Unassembled WGS sequence"/>
</dbReference>
<evidence type="ECO:0008006" key="4">
    <source>
        <dbReference type="Google" id="ProtNLM"/>
    </source>
</evidence>
<proteinExistence type="predicted"/>
<comment type="caution">
    <text evidence="2">The sequence shown here is derived from an EMBL/GenBank/DDBJ whole genome shotgun (WGS) entry which is preliminary data.</text>
</comment>
<evidence type="ECO:0000313" key="2">
    <source>
        <dbReference type="EMBL" id="MFC7220731.1"/>
    </source>
</evidence>
<name>A0ABW2GNT9_9ACTN</name>
<protein>
    <recommendedName>
        <fullName evidence="4">Lipoprotein</fullName>
    </recommendedName>
</protein>
<gene>
    <name evidence="2" type="ORF">ACFQLX_21600</name>
</gene>
<accession>A0ABW2GNT9</accession>
<keyword evidence="3" id="KW-1185">Reference proteome</keyword>
<keyword evidence="1" id="KW-0732">Signal</keyword>
<feature type="chain" id="PRO_5046478962" description="Lipoprotein" evidence="1">
    <location>
        <begin position="28"/>
        <end position="218"/>
    </location>
</feature>
<evidence type="ECO:0000313" key="3">
    <source>
        <dbReference type="Proteomes" id="UP001596413"/>
    </source>
</evidence>
<feature type="signal peptide" evidence="1">
    <location>
        <begin position="1"/>
        <end position="27"/>
    </location>
</feature>
<sequence>MRNPAPRKTARGLAVLLALAGVPLLSACGGGTEHPGAAATLDGERITVAQVQSRVTAVREAQLAAPKGEALVAKTPELARGMLYTMLFERVLDRAAADTGAGQPSAAETGAARTALEKRFGSAKALEAAALQGGVAPSQLDAFARQDAQFARLMRTFSGDQQALGAALEKAARELDIDVNPRFGRWDAQALRKGTLQDVRLPWLKQAAAQPAQERLPQ</sequence>
<dbReference type="EMBL" id="JBHSZO010000040">
    <property type="protein sequence ID" value="MFC7220731.1"/>
    <property type="molecule type" value="Genomic_DNA"/>
</dbReference>
<reference evidence="3" key="1">
    <citation type="journal article" date="2019" name="Int. J. Syst. Evol. Microbiol.">
        <title>The Global Catalogue of Microorganisms (GCM) 10K type strain sequencing project: providing services to taxonomists for standard genome sequencing and annotation.</title>
        <authorList>
            <consortium name="The Broad Institute Genomics Platform"/>
            <consortium name="The Broad Institute Genome Sequencing Center for Infectious Disease"/>
            <person name="Wu L."/>
            <person name="Ma J."/>
        </authorList>
    </citation>
    <scope>NUCLEOTIDE SEQUENCE [LARGE SCALE GENOMIC DNA]</scope>
    <source>
        <strain evidence="3">CGMCC 1.13681</strain>
    </source>
</reference>
<dbReference type="PROSITE" id="PS51257">
    <property type="entry name" value="PROKAR_LIPOPROTEIN"/>
    <property type="match status" value="1"/>
</dbReference>
<evidence type="ECO:0000256" key="1">
    <source>
        <dbReference type="SAM" id="SignalP"/>
    </source>
</evidence>